<dbReference type="Pfam" id="PF02096">
    <property type="entry name" value="60KD_IMP"/>
    <property type="match status" value="1"/>
</dbReference>
<keyword evidence="4" id="KW-0999">Mitochondrion inner membrane</keyword>
<dbReference type="KEGG" id="clec:106664702"/>
<keyword evidence="5" id="KW-0809">Transit peptide</keyword>
<dbReference type="CTD" id="5018"/>
<organism evidence="12 13">
    <name type="scientific">Cimex lectularius</name>
    <name type="common">Bed bug</name>
    <name type="synonym">Acanthia lectularia</name>
    <dbReference type="NCBI Taxonomy" id="79782"/>
    <lineage>
        <taxon>Eukaryota</taxon>
        <taxon>Metazoa</taxon>
        <taxon>Ecdysozoa</taxon>
        <taxon>Arthropoda</taxon>
        <taxon>Hexapoda</taxon>
        <taxon>Insecta</taxon>
        <taxon>Pterygota</taxon>
        <taxon>Neoptera</taxon>
        <taxon>Paraneoptera</taxon>
        <taxon>Hemiptera</taxon>
        <taxon>Heteroptera</taxon>
        <taxon>Panheteroptera</taxon>
        <taxon>Cimicomorpha</taxon>
        <taxon>Cimicidae</taxon>
        <taxon>Cimex</taxon>
    </lineage>
</organism>
<comment type="similarity">
    <text evidence="2 9">Belongs to the OXA1/ALB3/YidC family.</text>
</comment>
<keyword evidence="7" id="KW-0496">Mitochondrion</keyword>
<keyword evidence="8 10" id="KW-0472">Membrane</keyword>
<evidence type="ECO:0000256" key="4">
    <source>
        <dbReference type="ARBA" id="ARBA00022792"/>
    </source>
</evidence>
<evidence type="ECO:0000313" key="12">
    <source>
        <dbReference type="EnsemblMetazoa" id="XP_014246129.1"/>
    </source>
</evidence>
<dbReference type="CDD" id="cd20069">
    <property type="entry name" value="5TM_Oxa1-like"/>
    <property type="match status" value="1"/>
</dbReference>
<evidence type="ECO:0000256" key="5">
    <source>
        <dbReference type="ARBA" id="ARBA00022946"/>
    </source>
</evidence>
<feature type="transmembrane region" description="Helical" evidence="10">
    <location>
        <begin position="332"/>
        <end position="350"/>
    </location>
</feature>
<proteinExistence type="inferred from homology"/>
<protein>
    <recommendedName>
        <fullName evidence="11">Membrane insertase YidC/Oxa/ALB C-terminal domain-containing protein</fullName>
    </recommendedName>
</protein>
<evidence type="ECO:0000256" key="2">
    <source>
        <dbReference type="ARBA" id="ARBA00009877"/>
    </source>
</evidence>
<reference evidence="12" key="1">
    <citation type="submission" date="2022-01" db="UniProtKB">
        <authorList>
            <consortium name="EnsemblMetazoa"/>
        </authorList>
    </citation>
    <scope>IDENTIFICATION</scope>
</reference>
<dbReference type="InterPro" id="IPR001708">
    <property type="entry name" value="YidC/ALB3/OXA1/COX18"/>
</dbReference>
<evidence type="ECO:0000256" key="6">
    <source>
        <dbReference type="ARBA" id="ARBA00022989"/>
    </source>
</evidence>
<dbReference type="NCBIfam" id="TIGR03592">
    <property type="entry name" value="yidC_oxa1_cterm"/>
    <property type="match status" value="1"/>
</dbReference>
<comment type="subcellular location">
    <subcellularLocation>
        <location evidence="9">Membrane</location>
        <topology evidence="9">Multi-pass membrane protein</topology>
    </subcellularLocation>
    <subcellularLocation>
        <location evidence="1">Mitochondrion inner membrane</location>
        <topology evidence="1">Multi-pass membrane protein</topology>
    </subcellularLocation>
</comment>
<dbReference type="GO" id="GO:0032977">
    <property type="term" value="F:membrane insertase activity"/>
    <property type="evidence" value="ECO:0007669"/>
    <property type="project" value="InterPro"/>
</dbReference>
<dbReference type="GeneID" id="106664702"/>
<evidence type="ECO:0000256" key="8">
    <source>
        <dbReference type="ARBA" id="ARBA00023136"/>
    </source>
</evidence>
<evidence type="ECO:0000256" key="3">
    <source>
        <dbReference type="ARBA" id="ARBA00022692"/>
    </source>
</evidence>
<feature type="transmembrane region" description="Helical" evidence="10">
    <location>
        <begin position="254"/>
        <end position="277"/>
    </location>
</feature>
<dbReference type="OrthoDB" id="2148490at2759"/>
<sequence>MFSTVKFLKTGKLLTNYLCHEGAKGFHMQVVSQQGRSLGNKWLLLKRNQTAVPYGLAGSFKFESTDAKASVLDSIPEPPPLPPPTPSIEQISQWIESVDNQVIKSGNCLNDKVAFLDMNNQPSQQNPGDYQILQELEILPKEVVQQTSESTDAEVLHISDESSTNVNETAFNSFDESLRDVNEVALHKQDIFKTHQENVPMEVIPEPPVVPQDLPGSIYKLAGEPTFESLGLGGWSPVGIIQNCMEFLHVTCDLPWWGSIVIGTVVVRTLMFPLVIVSQRNAAKMNNHLPEMQLIQLKLTEARQRGDRLDAARYANEMMFFMREKGLNPIKNLLVPLAQAPLFISFFMGLRKMANLPVESLKVGGLYWFADLTVPDQFYLLPIITCATLAITIEVGTDTARLNSSNMGLFKYLIRALPLVVFPFTINFPSAILVYWASSNFISLLQVATLRIPRVREYFNIEQLIKHNPKELPVKDEGFVKGVKESWTNLKITKELEDRQRADEINFIRSGRGPIRKTFKYDPTKPILPNNMVHAKKRND</sequence>
<dbReference type="RefSeq" id="XP_014246129.1">
    <property type="nucleotide sequence ID" value="XM_014390643.2"/>
</dbReference>
<dbReference type="EnsemblMetazoa" id="XM_014390643.2">
    <property type="protein sequence ID" value="XP_014246129.1"/>
    <property type="gene ID" value="LOC106664702"/>
</dbReference>
<evidence type="ECO:0000256" key="1">
    <source>
        <dbReference type="ARBA" id="ARBA00004448"/>
    </source>
</evidence>
<dbReference type="GO" id="GO:0005743">
    <property type="term" value="C:mitochondrial inner membrane"/>
    <property type="evidence" value="ECO:0007669"/>
    <property type="project" value="UniProtKB-SubCell"/>
</dbReference>
<keyword evidence="3 9" id="KW-0812">Transmembrane</keyword>
<dbReference type="PANTHER" id="PTHR12428">
    <property type="entry name" value="OXA1"/>
    <property type="match status" value="1"/>
</dbReference>
<feature type="transmembrane region" description="Helical" evidence="10">
    <location>
        <begin position="378"/>
        <end position="397"/>
    </location>
</feature>
<evidence type="ECO:0000256" key="9">
    <source>
        <dbReference type="RuleBase" id="RU003945"/>
    </source>
</evidence>
<dbReference type="GO" id="GO:0032979">
    <property type="term" value="P:protein insertion into mitochondrial inner membrane from matrix"/>
    <property type="evidence" value="ECO:0007669"/>
    <property type="project" value="TreeGrafter"/>
</dbReference>
<dbReference type="InterPro" id="IPR028055">
    <property type="entry name" value="YidC/Oxa/ALB_C"/>
</dbReference>
<evidence type="ECO:0000313" key="13">
    <source>
        <dbReference type="Proteomes" id="UP000494040"/>
    </source>
</evidence>
<dbReference type="AlphaFoldDB" id="A0A8I6RQ34"/>
<evidence type="ECO:0000259" key="11">
    <source>
        <dbReference type="Pfam" id="PF02096"/>
    </source>
</evidence>
<feature type="domain" description="Membrane insertase YidC/Oxa/ALB C-terminal" evidence="11">
    <location>
        <begin position="256"/>
        <end position="448"/>
    </location>
</feature>
<evidence type="ECO:0000256" key="10">
    <source>
        <dbReference type="SAM" id="Phobius"/>
    </source>
</evidence>
<dbReference type="PANTHER" id="PTHR12428:SF66">
    <property type="entry name" value="MITOCHONDRIAL INNER MEMBRANE PROTEIN OXA1L"/>
    <property type="match status" value="1"/>
</dbReference>
<keyword evidence="6 10" id="KW-1133">Transmembrane helix</keyword>
<keyword evidence="13" id="KW-1185">Reference proteome</keyword>
<dbReference type="Proteomes" id="UP000494040">
    <property type="component" value="Unassembled WGS sequence"/>
</dbReference>
<accession>A0A8I6RQ34</accession>
<name>A0A8I6RQ34_CIMLE</name>
<evidence type="ECO:0000256" key="7">
    <source>
        <dbReference type="ARBA" id="ARBA00023128"/>
    </source>
</evidence>